<gene>
    <name evidence="8" type="primary">Aste57867_17296</name>
    <name evidence="7" type="synonym">Aste57867_4264</name>
    <name evidence="6" type="ORF">As57867_004253</name>
    <name evidence="5" type="ORF">As57867_017237</name>
    <name evidence="8" type="ORF">ASTE57867_17296</name>
    <name evidence="7" type="ORF">ASTE57867_4264</name>
</gene>
<dbReference type="Proteomes" id="UP000332933">
    <property type="component" value="Unassembled WGS sequence"/>
</dbReference>
<evidence type="ECO:0000256" key="4">
    <source>
        <dbReference type="SAM" id="SignalP"/>
    </source>
</evidence>
<keyword evidence="9" id="KW-1185">Reference proteome</keyword>
<dbReference type="InterPro" id="IPR050645">
    <property type="entry name" value="Histidine_acid_phosphatase"/>
</dbReference>
<dbReference type="GO" id="GO:0016791">
    <property type="term" value="F:phosphatase activity"/>
    <property type="evidence" value="ECO:0007669"/>
    <property type="project" value="TreeGrafter"/>
</dbReference>
<evidence type="ECO:0000256" key="3">
    <source>
        <dbReference type="SAM" id="Phobius"/>
    </source>
</evidence>
<dbReference type="AlphaFoldDB" id="A0A485L7F2"/>
<dbReference type="EMBL" id="VJMH01006087">
    <property type="protein sequence ID" value="KAF0691494.1"/>
    <property type="molecule type" value="Genomic_DNA"/>
</dbReference>
<accession>A0A485L7F2</accession>
<evidence type="ECO:0000256" key="2">
    <source>
        <dbReference type="ARBA" id="ARBA00022801"/>
    </source>
</evidence>
<evidence type="ECO:0000256" key="1">
    <source>
        <dbReference type="ARBA" id="ARBA00005375"/>
    </source>
</evidence>
<sequence>MKPCFFLGCCLMLAVTAANDTLRQVFILSRHGVRGPYGPDGLAPTEAALQRYSKNKYPFPVTGTEWGTSDDATELVSPKITKHGALVIQRMGEYFSKHLYPSIAESKCSDAMAYADRNERDYVTAQEFLRGFLPSCAALTPVTNGTRLLFEQGQDPTATCPTASEAVYSGIVGGDDASNVARLYKPQVQALNDLLDCCEPVVCGQNDTDTSGCDLFDVPSQWNGAFYDPWHDSLSESQFLSEWFLLQSLNNMSLPGSLNLDDVVQLGAIHKAHMDLVTNQFNAENFGSTLLVHIVASMQQTIQQTPVSLASGDGPQLLQTLSNRFLFYAGHDINLLFLKNLLRLEWVTPNWLSNQPNPGSMLVFELHGYKNTSTLESDFYVQAYFVAASPLQIRTAATLTLDNPPDRVPVSIPHCSHDVLLADGSSAVRCNFTDFKKAAGHAIRQVCVSPTLAKYATSLLLPVPAASWGFKVVVVAVLSIALLTVMWKYITLLNTPKHGADKYAKYTPLT</sequence>
<dbReference type="OrthoDB" id="75078at2759"/>
<keyword evidence="4" id="KW-0732">Signal</keyword>
<dbReference type="SUPFAM" id="SSF53254">
    <property type="entry name" value="Phosphoglycerate mutase-like"/>
    <property type="match status" value="1"/>
</dbReference>
<evidence type="ECO:0000313" key="7">
    <source>
        <dbReference type="EMBL" id="VFT81379.1"/>
    </source>
</evidence>
<organism evidence="8 9">
    <name type="scientific">Aphanomyces stellatus</name>
    <dbReference type="NCBI Taxonomy" id="120398"/>
    <lineage>
        <taxon>Eukaryota</taxon>
        <taxon>Sar</taxon>
        <taxon>Stramenopiles</taxon>
        <taxon>Oomycota</taxon>
        <taxon>Saprolegniomycetes</taxon>
        <taxon>Saprolegniales</taxon>
        <taxon>Verrucalvaceae</taxon>
        <taxon>Aphanomyces</taxon>
    </lineage>
</organism>
<keyword evidence="3" id="KW-0812">Transmembrane</keyword>
<reference evidence="5" key="2">
    <citation type="submission" date="2019-06" db="EMBL/GenBank/DDBJ databases">
        <title>Genomics analysis of Aphanomyces spp. identifies a new class of oomycete effector associated with host adaptation.</title>
        <authorList>
            <person name="Gaulin E."/>
        </authorList>
    </citation>
    <scope>NUCLEOTIDE SEQUENCE</scope>
    <source>
        <strain evidence="5">CBS 578.67</strain>
    </source>
</reference>
<dbReference type="PANTHER" id="PTHR11567:SF110">
    <property type="entry name" value="2-PHOSPHOXYLOSE PHOSPHATASE 1"/>
    <property type="match status" value="1"/>
</dbReference>
<keyword evidence="3" id="KW-0472">Membrane</keyword>
<dbReference type="PANTHER" id="PTHR11567">
    <property type="entry name" value="ACID PHOSPHATASE-RELATED"/>
    <property type="match status" value="1"/>
</dbReference>
<reference evidence="8 9" key="1">
    <citation type="submission" date="2019-03" db="EMBL/GenBank/DDBJ databases">
        <authorList>
            <person name="Gaulin E."/>
            <person name="Dumas B."/>
        </authorList>
    </citation>
    <scope>NUCLEOTIDE SEQUENCE [LARGE SCALE GENOMIC DNA]</scope>
    <source>
        <strain evidence="8">CBS 568.67</strain>
    </source>
</reference>
<feature type="chain" id="PRO_5036355550" evidence="4">
    <location>
        <begin position="19"/>
        <end position="510"/>
    </location>
</feature>
<evidence type="ECO:0000313" key="8">
    <source>
        <dbReference type="EMBL" id="VFT94052.1"/>
    </source>
</evidence>
<dbReference type="InterPro" id="IPR029033">
    <property type="entry name" value="His_PPase_superfam"/>
</dbReference>
<dbReference type="Pfam" id="PF00328">
    <property type="entry name" value="His_Phos_2"/>
    <property type="match status" value="1"/>
</dbReference>
<comment type="similarity">
    <text evidence="1">Belongs to the histidine acid phosphatase family.</text>
</comment>
<dbReference type="Gene3D" id="3.40.50.1240">
    <property type="entry name" value="Phosphoglycerate mutase-like"/>
    <property type="match status" value="1"/>
</dbReference>
<feature type="signal peptide" evidence="4">
    <location>
        <begin position="1"/>
        <end position="18"/>
    </location>
</feature>
<dbReference type="EMBL" id="CAADRA010006108">
    <property type="protein sequence ID" value="VFT94052.1"/>
    <property type="molecule type" value="Genomic_DNA"/>
</dbReference>
<keyword evidence="3" id="KW-1133">Transmembrane helix</keyword>
<dbReference type="InterPro" id="IPR000560">
    <property type="entry name" value="His_Pase_clade-2"/>
</dbReference>
<proteinExistence type="inferred from homology"/>
<dbReference type="PROSITE" id="PS00616">
    <property type="entry name" value="HIS_ACID_PHOSPHAT_1"/>
    <property type="match status" value="1"/>
</dbReference>
<name>A0A485L7F2_9STRA</name>
<protein>
    <submittedName>
        <fullName evidence="8">Aste57867_17296 protein</fullName>
    </submittedName>
    <submittedName>
        <fullName evidence="7">Aste57867_4264 protein</fullName>
    </submittedName>
</protein>
<dbReference type="InterPro" id="IPR033379">
    <property type="entry name" value="Acid_Pase_AS"/>
</dbReference>
<feature type="transmembrane region" description="Helical" evidence="3">
    <location>
        <begin position="468"/>
        <end position="487"/>
    </location>
</feature>
<evidence type="ECO:0000313" key="6">
    <source>
        <dbReference type="EMBL" id="KAF0713642.1"/>
    </source>
</evidence>
<dbReference type="EMBL" id="CAADRA010000976">
    <property type="protein sequence ID" value="VFT81379.1"/>
    <property type="molecule type" value="Genomic_DNA"/>
</dbReference>
<dbReference type="EMBL" id="VJMH01000976">
    <property type="protein sequence ID" value="KAF0713642.1"/>
    <property type="molecule type" value="Genomic_DNA"/>
</dbReference>
<keyword evidence="2" id="KW-0378">Hydrolase</keyword>
<evidence type="ECO:0000313" key="9">
    <source>
        <dbReference type="Proteomes" id="UP000332933"/>
    </source>
</evidence>
<evidence type="ECO:0000313" key="5">
    <source>
        <dbReference type="EMBL" id="KAF0691494.1"/>
    </source>
</evidence>